<reference evidence="1" key="1">
    <citation type="journal article" date="2023" name="bioRxiv">
        <title>Improved chromosome-level genome assembly for marigold (Tagetes erecta).</title>
        <authorList>
            <person name="Jiang F."/>
            <person name="Yuan L."/>
            <person name="Wang S."/>
            <person name="Wang H."/>
            <person name="Xu D."/>
            <person name="Wang A."/>
            <person name="Fan W."/>
        </authorList>
    </citation>
    <scope>NUCLEOTIDE SEQUENCE</scope>
    <source>
        <strain evidence="1">WSJ</strain>
        <tissue evidence="1">Leaf</tissue>
    </source>
</reference>
<gene>
    <name evidence="1" type="ORF">QVD17_06888</name>
</gene>
<dbReference type="Proteomes" id="UP001229421">
    <property type="component" value="Unassembled WGS sequence"/>
</dbReference>
<dbReference type="EMBL" id="JAUHHV010000001">
    <property type="protein sequence ID" value="KAK1441052.1"/>
    <property type="molecule type" value="Genomic_DNA"/>
</dbReference>
<sequence length="79" mass="9574">MSFSKKKSDMRRDKQEIFKMTPHIKQLCNRMKLLVYAFRRLRFACSPINLLCVDEAEVEKDIHTEKQWSLTLYFFTLNI</sequence>
<evidence type="ECO:0000313" key="2">
    <source>
        <dbReference type="Proteomes" id="UP001229421"/>
    </source>
</evidence>
<evidence type="ECO:0000313" key="1">
    <source>
        <dbReference type="EMBL" id="KAK1441052.1"/>
    </source>
</evidence>
<keyword evidence="2" id="KW-1185">Reference proteome</keyword>
<organism evidence="1 2">
    <name type="scientific">Tagetes erecta</name>
    <name type="common">African marigold</name>
    <dbReference type="NCBI Taxonomy" id="13708"/>
    <lineage>
        <taxon>Eukaryota</taxon>
        <taxon>Viridiplantae</taxon>
        <taxon>Streptophyta</taxon>
        <taxon>Embryophyta</taxon>
        <taxon>Tracheophyta</taxon>
        <taxon>Spermatophyta</taxon>
        <taxon>Magnoliopsida</taxon>
        <taxon>eudicotyledons</taxon>
        <taxon>Gunneridae</taxon>
        <taxon>Pentapetalae</taxon>
        <taxon>asterids</taxon>
        <taxon>campanulids</taxon>
        <taxon>Asterales</taxon>
        <taxon>Asteraceae</taxon>
        <taxon>Asteroideae</taxon>
        <taxon>Heliantheae alliance</taxon>
        <taxon>Tageteae</taxon>
        <taxon>Tagetes</taxon>
    </lineage>
</organism>
<accession>A0AAD8LGE4</accession>
<protein>
    <submittedName>
        <fullName evidence="1">Uncharacterized protein</fullName>
    </submittedName>
</protein>
<comment type="caution">
    <text evidence="1">The sequence shown here is derived from an EMBL/GenBank/DDBJ whole genome shotgun (WGS) entry which is preliminary data.</text>
</comment>
<name>A0AAD8LGE4_TARER</name>
<dbReference type="AlphaFoldDB" id="A0AAD8LGE4"/>
<proteinExistence type="predicted"/>